<protein>
    <submittedName>
        <fullName evidence="1">Uncharacterized protein</fullName>
    </submittedName>
</protein>
<sequence length="100" mass="11249">MVSGPHMVLRNTNNADTGVYHASFLASLDCNAELLHGQTATSCQRFDAYICIYKERAEFDEFNEVDFDREQVGQTQRRQGFEEMRQLVLACGLVVEGVVG</sequence>
<dbReference type="AlphaFoldDB" id="A0A0P1AII3"/>
<evidence type="ECO:0000313" key="2">
    <source>
        <dbReference type="Proteomes" id="UP000054928"/>
    </source>
</evidence>
<dbReference type="GeneID" id="36405577"/>
<dbReference type="Proteomes" id="UP000054928">
    <property type="component" value="Unassembled WGS sequence"/>
</dbReference>
<dbReference type="EMBL" id="CCYD01000472">
    <property type="protein sequence ID" value="CEG40314.1"/>
    <property type="molecule type" value="Genomic_DNA"/>
</dbReference>
<accession>A0A0P1AII3</accession>
<keyword evidence="2" id="KW-1185">Reference proteome</keyword>
<reference evidence="2" key="1">
    <citation type="submission" date="2014-09" db="EMBL/GenBank/DDBJ databases">
        <authorList>
            <person name="Sharma Rahul"/>
            <person name="Thines Marco"/>
        </authorList>
    </citation>
    <scope>NUCLEOTIDE SEQUENCE [LARGE SCALE GENOMIC DNA]</scope>
</reference>
<dbReference type="RefSeq" id="XP_024576683.1">
    <property type="nucleotide sequence ID" value="XM_024725958.1"/>
</dbReference>
<name>A0A0P1AII3_PLAHL</name>
<organism evidence="1 2">
    <name type="scientific">Plasmopara halstedii</name>
    <name type="common">Downy mildew of sunflower</name>
    <dbReference type="NCBI Taxonomy" id="4781"/>
    <lineage>
        <taxon>Eukaryota</taxon>
        <taxon>Sar</taxon>
        <taxon>Stramenopiles</taxon>
        <taxon>Oomycota</taxon>
        <taxon>Peronosporomycetes</taxon>
        <taxon>Peronosporales</taxon>
        <taxon>Peronosporaceae</taxon>
        <taxon>Plasmopara</taxon>
    </lineage>
</organism>
<proteinExistence type="predicted"/>
<evidence type="ECO:0000313" key="1">
    <source>
        <dbReference type="EMBL" id="CEG40314.1"/>
    </source>
</evidence>